<dbReference type="AlphaFoldDB" id="A0A0H5SV22"/>
<gene>
    <name evidence="3" type="ORF">HHT355_0960</name>
</gene>
<dbReference type="OrthoDB" id="9781752at2"/>
<dbReference type="InterPro" id="IPR027417">
    <property type="entry name" value="P-loop_NTPase"/>
</dbReference>
<dbReference type="InterPro" id="IPR056884">
    <property type="entry name" value="NPHP3-like_N"/>
</dbReference>
<protein>
    <recommendedName>
        <fullName evidence="2">Nephrocystin 3-like N-terminal domain-containing protein</fullName>
    </recommendedName>
</protein>
<feature type="domain" description="Nephrocystin 3-like N-terminal" evidence="2">
    <location>
        <begin position="30"/>
        <end position="72"/>
    </location>
</feature>
<dbReference type="SUPFAM" id="SSF52540">
    <property type="entry name" value="P-loop containing nucleoside triphosphate hydrolases"/>
    <property type="match status" value="1"/>
</dbReference>
<dbReference type="Gene3D" id="3.40.50.300">
    <property type="entry name" value="P-loop containing nucleotide triphosphate hydrolases"/>
    <property type="match status" value="1"/>
</dbReference>
<accession>A0A0H5SV22</accession>
<proteinExistence type="predicted"/>
<dbReference type="RefSeq" id="WP_103202284.1">
    <property type="nucleotide sequence ID" value="NZ_CVTD020000011.1"/>
</dbReference>
<evidence type="ECO:0000313" key="4">
    <source>
        <dbReference type="Proteomes" id="UP000236497"/>
    </source>
</evidence>
<reference evidence="3 4" key="1">
    <citation type="submission" date="2015-06" db="EMBL/GenBank/DDBJ databases">
        <authorList>
            <person name="Wibberg Daniel"/>
        </authorList>
    </citation>
    <scope>NUCLEOTIDE SEQUENCE [LARGE SCALE GENOMIC DNA]</scope>
    <source>
        <strain evidence="3 4">T3/55T</strain>
    </source>
</reference>
<evidence type="ECO:0000259" key="2">
    <source>
        <dbReference type="Pfam" id="PF24883"/>
    </source>
</evidence>
<name>A0A0H5SV22_HERHM</name>
<evidence type="ECO:0000313" key="3">
    <source>
        <dbReference type="EMBL" id="CRZ34163.1"/>
    </source>
</evidence>
<dbReference type="Proteomes" id="UP000236497">
    <property type="component" value="Unassembled WGS sequence"/>
</dbReference>
<evidence type="ECO:0000256" key="1">
    <source>
        <dbReference type="ARBA" id="ARBA00022737"/>
    </source>
</evidence>
<sequence>MPDKTNIRFFLGSNTKRGFVSLFDELKNPLEGNKLYIIKGGPGSGKSSLMKKIIHILESKNHNIEYFHCASDPNSLDAFIDHDLNIAMVDGTAPHVMDPDYPGAYDNIINMAECWDTGKLTQNKSEIINLSKSISSCHRMATACISAASALLDSNIQTAKAYVNNDAIDSFTDNFIKLLDGCKKGKEKKRLLSAASVGKVVFFKDTITKLASTVYVLTDEWGAASDLIMSKINQAATYMKLERITCYCSIRTPDKIDHIIFPSIGIAVTTSNAFHESKDQGTQNVSSLMLEIPKSVQEQMTLHHKKAAELTDLACEHIKRAKILHDELESFYIGAMDFSKSDKIYETIKNEIF</sequence>
<dbReference type="EMBL" id="CVTD020000011">
    <property type="protein sequence ID" value="CRZ34163.1"/>
    <property type="molecule type" value="Genomic_DNA"/>
</dbReference>
<dbReference type="Pfam" id="PF24883">
    <property type="entry name" value="NPHP3_N"/>
    <property type="match status" value="1"/>
</dbReference>
<organism evidence="3 4">
    <name type="scientific">Herbinix hemicellulosilytica</name>
    <dbReference type="NCBI Taxonomy" id="1564487"/>
    <lineage>
        <taxon>Bacteria</taxon>
        <taxon>Bacillati</taxon>
        <taxon>Bacillota</taxon>
        <taxon>Clostridia</taxon>
        <taxon>Lachnospirales</taxon>
        <taxon>Lachnospiraceae</taxon>
        <taxon>Herbinix</taxon>
    </lineage>
</organism>
<keyword evidence="1" id="KW-0677">Repeat</keyword>
<keyword evidence="4" id="KW-1185">Reference proteome</keyword>